<dbReference type="Proteomes" id="UP000501421">
    <property type="component" value="Chromosome"/>
</dbReference>
<dbReference type="RefSeq" id="WP_156102716.1">
    <property type="nucleotide sequence ID" value="NZ_AP022557.1"/>
</dbReference>
<sequence>MKKEAAALSEPERLMERIQEPQTEEPAKKDGTPSVRPFAKRPAPYFLCCLHYRFGN</sequence>
<accession>A0A679FKD4</accession>
<evidence type="ECO:0000313" key="3">
    <source>
        <dbReference type="Proteomes" id="UP000501421"/>
    </source>
</evidence>
<dbReference type="EMBL" id="AP022557">
    <property type="protein sequence ID" value="BBW96273.1"/>
    <property type="molecule type" value="Genomic_DNA"/>
</dbReference>
<proteinExistence type="predicted"/>
<gene>
    <name evidence="2" type="ORF">GsuE55_11060</name>
</gene>
<protein>
    <submittedName>
        <fullName evidence="2">Uncharacterized protein</fullName>
    </submittedName>
</protein>
<evidence type="ECO:0000256" key="1">
    <source>
        <dbReference type="SAM" id="MobiDB-lite"/>
    </source>
</evidence>
<dbReference type="AlphaFoldDB" id="A0A679FKD4"/>
<keyword evidence="3" id="KW-1185">Reference proteome</keyword>
<feature type="compositionally biased region" description="Basic and acidic residues" evidence="1">
    <location>
        <begin position="1"/>
        <end position="31"/>
    </location>
</feature>
<reference evidence="3" key="1">
    <citation type="journal article" date="2020" name="Microbiol. Resour. Announc.">
        <title>Complete Genome Sequence of Geobacillus sp. Strain E55-1, Isolated from Mine Geyser in Japan.</title>
        <authorList>
            <person name="Miyazaki K."/>
            <person name="Hase E."/>
            <person name="Tokito N."/>
        </authorList>
    </citation>
    <scope>NUCLEOTIDE SEQUENCE [LARGE SCALE GENOMIC DNA]</scope>
    <source>
        <strain evidence="3">E55-1</strain>
    </source>
</reference>
<organism evidence="2 3">
    <name type="scientific">Geobacillus subterraneus</name>
    <dbReference type="NCBI Taxonomy" id="129338"/>
    <lineage>
        <taxon>Bacteria</taxon>
        <taxon>Bacillati</taxon>
        <taxon>Bacillota</taxon>
        <taxon>Bacilli</taxon>
        <taxon>Bacillales</taxon>
        <taxon>Anoxybacillaceae</taxon>
        <taxon>Geobacillus</taxon>
    </lineage>
</organism>
<name>A0A679FKD4_9BACL</name>
<evidence type="ECO:0000313" key="2">
    <source>
        <dbReference type="EMBL" id="BBW96273.1"/>
    </source>
</evidence>
<feature type="region of interest" description="Disordered" evidence="1">
    <location>
        <begin position="1"/>
        <end position="36"/>
    </location>
</feature>